<keyword evidence="1" id="KW-0732">Signal</keyword>
<evidence type="ECO:0000313" key="2">
    <source>
        <dbReference type="EMBL" id="KER02578.1"/>
    </source>
</evidence>
<protein>
    <submittedName>
        <fullName evidence="2">Uncharacterized protein</fullName>
    </submittedName>
</protein>
<sequence length="55" mass="6352">MNKTRRKLLATLGIMSISMSFIAQAGEKKTQVINNILSKQEITEHEKYMREAIKE</sequence>
<organism evidence="2 3">
    <name type="scientific">Photorhabdus temperata subsp. temperata Meg1</name>
    <dbReference type="NCBI Taxonomy" id="1393735"/>
    <lineage>
        <taxon>Bacteria</taxon>
        <taxon>Pseudomonadati</taxon>
        <taxon>Pseudomonadota</taxon>
        <taxon>Gammaproteobacteria</taxon>
        <taxon>Enterobacterales</taxon>
        <taxon>Morganellaceae</taxon>
        <taxon>Photorhabdus</taxon>
    </lineage>
</organism>
<reference evidence="2 3" key="1">
    <citation type="submission" date="2014-03" db="EMBL/GenBank/DDBJ databases">
        <title>Draft Genome of Photorhabdus temperata Meg1.</title>
        <authorList>
            <person name="Hurst S.G.IV."/>
            <person name="Morris K."/>
            <person name="Thomas K."/>
            <person name="Tisa L.S."/>
        </authorList>
    </citation>
    <scope>NUCLEOTIDE SEQUENCE [LARGE SCALE GENOMIC DNA]</scope>
    <source>
        <strain evidence="2 3">Meg1</strain>
    </source>
</reference>
<accession>A0A081RV75</accession>
<evidence type="ECO:0000256" key="1">
    <source>
        <dbReference type="SAM" id="SignalP"/>
    </source>
</evidence>
<feature type="signal peptide" evidence="1">
    <location>
        <begin position="1"/>
        <end position="25"/>
    </location>
</feature>
<dbReference type="AlphaFoldDB" id="A0A081RV75"/>
<dbReference type="EMBL" id="JGVH01000045">
    <property type="protein sequence ID" value="KER02578.1"/>
    <property type="molecule type" value="Genomic_DNA"/>
</dbReference>
<dbReference type="Proteomes" id="UP000028002">
    <property type="component" value="Unassembled WGS sequence"/>
</dbReference>
<evidence type="ECO:0000313" key="3">
    <source>
        <dbReference type="Proteomes" id="UP000028002"/>
    </source>
</evidence>
<comment type="caution">
    <text evidence="2">The sequence shown here is derived from an EMBL/GenBank/DDBJ whole genome shotgun (WGS) entry which is preliminary data.</text>
</comment>
<proteinExistence type="predicted"/>
<feature type="non-terminal residue" evidence="2">
    <location>
        <position position="55"/>
    </location>
</feature>
<gene>
    <name evidence="2" type="ORF">MEG1DRAFT_02768</name>
</gene>
<feature type="chain" id="PRO_5001763571" evidence="1">
    <location>
        <begin position="26"/>
        <end position="55"/>
    </location>
</feature>
<name>A0A081RV75_PHOTE</name>